<evidence type="ECO:0000313" key="2">
    <source>
        <dbReference type="Proteomes" id="UP001623660"/>
    </source>
</evidence>
<accession>A0ABW8SV84</accession>
<comment type="caution">
    <text evidence="1">The sequence shown here is derived from an EMBL/GenBank/DDBJ whole genome shotgun (WGS) entry which is preliminary data.</text>
</comment>
<dbReference type="Proteomes" id="UP001623660">
    <property type="component" value="Unassembled WGS sequence"/>
</dbReference>
<keyword evidence="2" id="KW-1185">Reference proteome</keyword>
<sequence>MSGQTNQCYSAIKCRPLLGVPWNYQKSLPSSNVRQGYHHASPHYHLIVEIDNNQQYTIVINIESKDAKSPLLLYYIDENYKNDITSKFINTFQDKYKIIQPQCSPDGIALDYVKGNLFDHTKMMTEKYLSDGEDSLNEVIDNYVKSAISDKADIYVFGMSFSDAGQNNGVHDVHMNQGNESQYANEDGVYQDGGFFIYYPALNKWIAMFFAFQSQSFTTDEDGHRIYTC</sequence>
<name>A0ABW8SV84_9CLOT</name>
<reference evidence="1 2" key="1">
    <citation type="submission" date="2024-11" db="EMBL/GenBank/DDBJ databases">
        <authorList>
            <person name="Heng Y.C."/>
            <person name="Lim A.C.H."/>
            <person name="Lee J.K.Y."/>
            <person name="Kittelmann S."/>
        </authorList>
    </citation>
    <scope>NUCLEOTIDE SEQUENCE [LARGE SCALE GENOMIC DNA]</scope>
    <source>
        <strain evidence="1 2">WILCCON 0269</strain>
    </source>
</reference>
<organism evidence="1 2">
    <name type="scientific">Candidatus Clostridium eludens</name>
    <dbReference type="NCBI Taxonomy" id="3381663"/>
    <lineage>
        <taxon>Bacteria</taxon>
        <taxon>Bacillati</taxon>
        <taxon>Bacillota</taxon>
        <taxon>Clostridia</taxon>
        <taxon>Eubacteriales</taxon>
        <taxon>Clostridiaceae</taxon>
        <taxon>Clostridium</taxon>
    </lineage>
</organism>
<dbReference type="RefSeq" id="WP_406794933.1">
    <property type="nucleotide sequence ID" value="NZ_JBJHZX010000100.1"/>
</dbReference>
<dbReference type="InterPro" id="IPR019268">
    <property type="entry name" value="DUF2278"/>
</dbReference>
<gene>
    <name evidence="1" type="ORF">ACJDU8_25185</name>
</gene>
<evidence type="ECO:0000313" key="1">
    <source>
        <dbReference type="EMBL" id="MFL0198818.1"/>
    </source>
</evidence>
<dbReference type="EMBL" id="JBJHZX010000100">
    <property type="protein sequence ID" value="MFL0198818.1"/>
    <property type="molecule type" value="Genomic_DNA"/>
</dbReference>
<proteinExistence type="predicted"/>
<dbReference type="Pfam" id="PF10042">
    <property type="entry name" value="DUF2278"/>
    <property type="match status" value="1"/>
</dbReference>
<protein>
    <submittedName>
        <fullName evidence="1">YukJ family protein</fullName>
    </submittedName>
</protein>